<comment type="subcellular location">
    <subcellularLocation>
        <location evidence="1 12">Cell membrane</location>
        <topology evidence="1 12">Multi-pass membrane protein</topology>
    </subcellularLocation>
</comment>
<protein>
    <recommendedName>
        <fullName evidence="12 13">Multifunctional fusion protein</fullName>
    </recommendedName>
    <domain>
        <recommendedName>
            <fullName evidence="12">Protein translocase subunit SecD</fullName>
        </recommendedName>
    </domain>
    <domain>
        <recommendedName>
            <fullName evidence="13">Protein-export membrane protein SecF</fullName>
        </recommendedName>
    </domain>
</protein>
<dbReference type="Pfam" id="PF21760">
    <property type="entry name" value="SecD_1st"/>
    <property type="match status" value="1"/>
</dbReference>
<evidence type="ECO:0000256" key="2">
    <source>
        <dbReference type="ARBA" id="ARBA00022448"/>
    </source>
</evidence>
<evidence type="ECO:0000313" key="16">
    <source>
        <dbReference type="EMBL" id="AKP79628.1"/>
    </source>
</evidence>
<dbReference type="InterPro" id="IPR048634">
    <property type="entry name" value="SecD_SecF_C"/>
</dbReference>
<evidence type="ECO:0000256" key="10">
    <source>
        <dbReference type="ARBA" id="ARBA00060856"/>
    </source>
</evidence>
<dbReference type="AlphaFoldDB" id="A0A806TNS0"/>
<dbReference type="InterPro" id="IPR022646">
    <property type="entry name" value="SecD/SecF_CS"/>
</dbReference>
<evidence type="ECO:0000256" key="8">
    <source>
        <dbReference type="ARBA" id="ARBA00023136"/>
    </source>
</evidence>
<dbReference type="Gene3D" id="1.20.1640.10">
    <property type="entry name" value="Multidrug efflux transporter AcrB transmembrane domain"/>
    <property type="match status" value="2"/>
</dbReference>
<dbReference type="EMBL" id="CP010586">
    <property type="protein sequence ID" value="AKP79628.1"/>
    <property type="molecule type" value="Genomic_DNA"/>
</dbReference>
<dbReference type="Pfam" id="PF07549">
    <property type="entry name" value="Sec_GG"/>
    <property type="match status" value="1"/>
</dbReference>
<feature type="transmembrane region" description="Helical" evidence="12">
    <location>
        <begin position="458"/>
        <end position="477"/>
    </location>
</feature>
<dbReference type="NCBIfam" id="TIGR00966">
    <property type="entry name" value="transloc_SecF"/>
    <property type="match status" value="1"/>
</dbReference>
<feature type="transmembrane region" description="Helical" evidence="12">
    <location>
        <begin position="597"/>
        <end position="618"/>
    </location>
</feature>
<reference evidence="16 17" key="1">
    <citation type="submission" date="2015-01" db="EMBL/GenBank/DDBJ databases">
        <title>Genome sequence of bacillus megaterium Q3.</title>
        <authorList>
            <person name="Wang Y."/>
            <person name="Luo K."/>
            <person name="Bai L."/>
            <person name="Luo F."/>
        </authorList>
    </citation>
    <scope>NUCLEOTIDE SEQUENCE [LARGE SCALE GENOMIC DNA]</scope>
    <source>
        <strain evidence="16 17">Q3</strain>
    </source>
</reference>
<evidence type="ECO:0000256" key="1">
    <source>
        <dbReference type="ARBA" id="ARBA00004651"/>
    </source>
</evidence>
<dbReference type="PANTHER" id="PTHR30081">
    <property type="entry name" value="PROTEIN-EXPORT MEMBRANE PROTEIN SEC"/>
    <property type="match status" value="1"/>
</dbReference>
<gene>
    <name evidence="12" type="primary">secD</name>
    <name evidence="13" type="synonym">secF</name>
    <name evidence="16" type="ORF">AS52_04673</name>
</gene>
<comment type="subunit">
    <text evidence="12">Forms a complex with SecF. Part of the essential Sec protein translocation apparatus which comprises SecA, SecYEG and auxiliary proteins SecDF. Other proteins may also be involved.</text>
</comment>
<keyword evidence="5 12" id="KW-0653">Protein transport</keyword>
<dbReference type="GO" id="GO:0043952">
    <property type="term" value="P:protein transport by the Sec complex"/>
    <property type="evidence" value="ECO:0007669"/>
    <property type="project" value="UniProtKB-UniRule"/>
</dbReference>
<keyword evidence="4 12" id="KW-0812">Transmembrane</keyword>
<sequence length="745" mass="82219">MVKRGRIVAFFLLVLLVFSTIGTTMTGITKDIKLGLDLQGGFEILYKVSPAKKGDVIDKKALNSTVEALRQRVDVLGVSEPSIQIEGNDRIRVQLAGVTNQKQARDLLSTQANLTFRDVNDKVLMDGTDLAQGGAKQSFDQSNQPSVSLKLKNAKKFEKITRELSQKPAPNNLIVIWLDYEEGKDSYQKESAKQNPKYLSAASVSSVLTQPDVEISGGNFTVKSATQLAELLNAGSLPVKLDELYSTSVGAQFGEEALHTTILAGIIGIAIIFLYMLFFYRLPGLIAVITLSFYIYLNLVVFDWMHVVMTLPGIAALILGVGMAVDANIITYERIKDELKTGRSVISAYRAGNRRSLATIFDANITTMLAALVLFFYGQSSVKGFATTLMIGIVLSFITAVYGTRLLMSLLVNSRWFDKKPGYFGVKKEQIHDLSKDDGTTVLPTAWDKIDFVKYRKAFFTFSSVLVIIGIISVAVFRLNLGIDFTSGTRIEIPANHTVTQAEIQREMKSLDIKTDDIVITGKSNDTGVVRVVGVLNKKEIANLKDHFKDKYGSEPNVSTVSPTVGKELAKNAMMAIVIASIGIIIYVTIRFEFYMALAAVLALLHDAFFIVTVFSLTKLEVDLTFIAAVLTIVGYSINDTIVTFDRIRENMQKFKSKTFDDLAFIVNLSLRETFTRSMNTVLTVVIAVVALLVFGSESIQNFSIALLVGLILGAYSSVFIAAQLWLVWKGKQLKREEQKEVESK</sequence>
<keyword evidence="3 12" id="KW-1003">Cell membrane</keyword>
<comment type="subunit">
    <text evidence="13">Forms a complex with SecD. Part of the essential Sec protein translocation apparatus which comprises SecA, SecYEG and auxiliary proteins SecDF. Other proteins may also be involved.</text>
</comment>
<comment type="similarity">
    <text evidence="11">In the N-terminal section; belongs to the SecD/SecF family. SecD subfamily.</text>
</comment>
<dbReference type="InterPro" id="IPR022645">
    <property type="entry name" value="SecD/SecF_bac"/>
</dbReference>
<evidence type="ECO:0000256" key="11">
    <source>
        <dbReference type="ARBA" id="ARBA00061053"/>
    </source>
</evidence>
<dbReference type="InterPro" id="IPR022813">
    <property type="entry name" value="SecD/SecF_arch_bac"/>
</dbReference>
<evidence type="ECO:0000259" key="14">
    <source>
        <dbReference type="Pfam" id="PF02355"/>
    </source>
</evidence>
<evidence type="ECO:0000256" key="4">
    <source>
        <dbReference type="ARBA" id="ARBA00022692"/>
    </source>
</evidence>
<comment type="caution">
    <text evidence="12">Lacks conserved residue(s) required for the propagation of feature annotation.</text>
</comment>
<dbReference type="InterPro" id="IPR005791">
    <property type="entry name" value="SecD"/>
</dbReference>
<feature type="transmembrane region" description="Helical" evidence="12">
    <location>
        <begin position="285"/>
        <end position="307"/>
    </location>
</feature>
<evidence type="ECO:0000313" key="17">
    <source>
        <dbReference type="Proteomes" id="UP000036410"/>
    </source>
</evidence>
<feature type="domain" description="Protein export membrane protein SecD/SecF C-terminal" evidence="14">
    <location>
        <begin position="246"/>
        <end position="407"/>
    </location>
</feature>
<dbReference type="InterPro" id="IPR005665">
    <property type="entry name" value="SecF_bac"/>
</dbReference>
<dbReference type="Pfam" id="PF02355">
    <property type="entry name" value="SecD_SecF_C"/>
    <property type="match status" value="2"/>
</dbReference>
<proteinExistence type="inferred from homology"/>
<dbReference type="GO" id="GO:0005886">
    <property type="term" value="C:plasma membrane"/>
    <property type="evidence" value="ECO:0007669"/>
    <property type="project" value="UniProtKB-SubCell"/>
</dbReference>
<dbReference type="PRINTS" id="PR01755">
    <property type="entry name" value="SECFTRNLCASE"/>
</dbReference>
<feature type="transmembrane region" description="Helical" evidence="12">
    <location>
        <begin position="624"/>
        <end position="645"/>
    </location>
</feature>
<feature type="domain" description="Protein export membrane protein SecD/SecF C-terminal" evidence="14">
    <location>
        <begin position="554"/>
        <end position="730"/>
    </location>
</feature>
<feature type="transmembrane region" description="Helical" evidence="12">
    <location>
        <begin position="573"/>
        <end position="590"/>
    </location>
</feature>
<evidence type="ECO:0000256" key="12">
    <source>
        <dbReference type="HAMAP-Rule" id="MF_01463"/>
    </source>
</evidence>
<feature type="domain" description="Protein translocase subunit SecDF P1" evidence="15">
    <location>
        <begin position="63"/>
        <end position="121"/>
    </location>
</feature>
<evidence type="ECO:0000256" key="7">
    <source>
        <dbReference type="ARBA" id="ARBA00023010"/>
    </source>
</evidence>
<dbReference type="Gene3D" id="3.30.70.3220">
    <property type="match status" value="1"/>
</dbReference>
<keyword evidence="8 12" id="KW-0472">Membrane</keyword>
<dbReference type="InterPro" id="IPR055344">
    <property type="entry name" value="SecD_SecF_C_bact"/>
</dbReference>
<feature type="transmembrane region" description="Helical" evidence="12">
    <location>
        <begin position="389"/>
        <end position="412"/>
    </location>
</feature>
<dbReference type="NCBIfam" id="NF009581">
    <property type="entry name" value="PRK13024.1-1"/>
    <property type="match status" value="1"/>
</dbReference>
<dbReference type="HAMAP" id="MF_01463_B">
    <property type="entry name" value="SecD_B"/>
    <property type="match status" value="1"/>
</dbReference>
<dbReference type="NCBIfam" id="TIGR01129">
    <property type="entry name" value="secD"/>
    <property type="match status" value="1"/>
</dbReference>
<dbReference type="RefSeq" id="WP_049166222.1">
    <property type="nucleotide sequence ID" value="NZ_CP010586.1"/>
</dbReference>
<evidence type="ECO:0000256" key="13">
    <source>
        <dbReference type="HAMAP-Rule" id="MF_01464"/>
    </source>
</evidence>
<comment type="function">
    <text evidence="9 12">Part of the Sec protein translocase complex. Interacts with the SecYEG preprotein conducting channel. SecDF uses the proton motive force (PMF) to complete protein translocation after the ATP-dependent function of SecA.</text>
</comment>
<evidence type="ECO:0000256" key="5">
    <source>
        <dbReference type="ARBA" id="ARBA00022927"/>
    </source>
</evidence>
<dbReference type="GO" id="GO:0065002">
    <property type="term" value="P:intracellular protein transmembrane transport"/>
    <property type="evidence" value="ECO:0007669"/>
    <property type="project" value="UniProtKB-UniRule"/>
</dbReference>
<dbReference type="SUPFAM" id="SSF82866">
    <property type="entry name" value="Multidrug efflux transporter AcrB transmembrane domain"/>
    <property type="match status" value="2"/>
</dbReference>
<feature type="transmembrane region" description="Helical" evidence="12">
    <location>
        <begin position="679"/>
        <end position="697"/>
    </location>
</feature>
<comment type="similarity">
    <text evidence="12">Belongs to the SecD/SecF family. SecD subfamily.</text>
</comment>
<organism evidence="16 17">
    <name type="scientific">Priestia megaterium Q3</name>
    <dbReference type="NCBI Taxonomy" id="1452722"/>
    <lineage>
        <taxon>Bacteria</taxon>
        <taxon>Bacillati</taxon>
        <taxon>Bacillota</taxon>
        <taxon>Bacilli</taxon>
        <taxon>Bacillales</taxon>
        <taxon>Bacillaceae</taxon>
        <taxon>Priestia</taxon>
    </lineage>
</organism>
<feature type="transmembrane region" description="Helical" evidence="12">
    <location>
        <begin position="703"/>
        <end position="729"/>
    </location>
</feature>
<feature type="transmembrane region" description="Helical" evidence="12">
    <location>
        <begin position="313"/>
        <end position="335"/>
    </location>
</feature>
<dbReference type="FunFam" id="1.20.1640.10:FF:000024">
    <property type="entry name" value="Multifunctional fusion protein"/>
    <property type="match status" value="1"/>
</dbReference>
<dbReference type="HAMAP" id="MF_01464_B">
    <property type="entry name" value="SecF_B"/>
    <property type="match status" value="1"/>
</dbReference>
<dbReference type="InterPro" id="IPR048631">
    <property type="entry name" value="SecD_1st"/>
</dbReference>
<dbReference type="FunFam" id="1.20.1640.10:FF:000004">
    <property type="entry name" value="Protein translocase subunit SecD"/>
    <property type="match status" value="1"/>
</dbReference>
<dbReference type="GO" id="GO:0015450">
    <property type="term" value="F:protein-transporting ATPase activity"/>
    <property type="evidence" value="ECO:0007669"/>
    <property type="project" value="InterPro"/>
</dbReference>
<feature type="transmembrane region" description="Helical" evidence="12">
    <location>
        <begin position="356"/>
        <end position="377"/>
    </location>
</feature>
<accession>A0A806TNS0</accession>
<keyword evidence="7 12" id="KW-0811">Translocation</keyword>
<dbReference type="GO" id="GO:0006605">
    <property type="term" value="P:protein targeting"/>
    <property type="evidence" value="ECO:0007669"/>
    <property type="project" value="UniProtKB-UniRule"/>
</dbReference>
<comment type="similarity">
    <text evidence="13">Belongs to the SecD/SecF family. SecF subfamily.</text>
</comment>
<dbReference type="Proteomes" id="UP000036410">
    <property type="component" value="Chromosome"/>
</dbReference>
<evidence type="ECO:0000256" key="6">
    <source>
        <dbReference type="ARBA" id="ARBA00022989"/>
    </source>
</evidence>
<keyword evidence="6 12" id="KW-1133">Transmembrane helix</keyword>
<feature type="transmembrane region" description="Helical" evidence="12">
    <location>
        <begin position="257"/>
        <end position="278"/>
    </location>
</feature>
<evidence type="ECO:0000256" key="9">
    <source>
        <dbReference type="ARBA" id="ARBA00059018"/>
    </source>
</evidence>
<keyword evidence="2 12" id="KW-0813">Transport</keyword>
<comment type="similarity">
    <text evidence="10">In the C-terminal section; belongs to the SecD/SecF family. SecF subfamily.</text>
</comment>
<name>A0A806TNS0_PRIMG</name>
<dbReference type="NCBIfam" id="TIGR00916">
    <property type="entry name" value="2A0604s01"/>
    <property type="match status" value="2"/>
</dbReference>
<evidence type="ECO:0000256" key="3">
    <source>
        <dbReference type="ARBA" id="ARBA00022475"/>
    </source>
</evidence>
<evidence type="ECO:0000259" key="15">
    <source>
        <dbReference type="Pfam" id="PF21760"/>
    </source>
</evidence>
<dbReference type="PANTHER" id="PTHR30081:SF1">
    <property type="entry name" value="PROTEIN TRANSLOCASE SUBUNIT SECD"/>
    <property type="match status" value="1"/>
</dbReference>